<evidence type="ECO:0000313" key="9">
    <source>
        <dbReference type="EMBL" id="EDV22485.1"/>
    </source>
</evidence>
<dbReference type="InterPro" id="IPR003108">
    <property type="entry name" value="GAR_dom"/>
</dbReference>
<dbReference type="SMART" id="SM00243">
    <property type="entry name" value="GAS2"/>
    <property type="match status" value="1"/>
</dbReference>
<dbReference type="GO" id="GO:0008017">
    <property type="term" value="F:microtubule binding"/>
    <property type="evidence" value="ECO:0007669"/>
    <property type="project" value="InterPro"/>
</dbReference>
<evidence type="ECO:0000256" key="5">
    <source>
        <dbReference type="SAM" id="MobiDB-lite"/>
    </source>
</evidence>
<feature type="transmembrane region" description="Helical" evidence="6">
    <location>
        <begin position="242"/>
        <end position="258"/>
    </location>
</feature>
<organism evidence="9 10">
    <name type="scientific">Trichoplax adhaerens</name>
    <name type="common">Trichoplax reptans</name>
    <dbReference type="NCBI Taxonomy" id="10228"/>
    <lineage>
        <taxon>Eukaryota</taxon>
        <taxon>Metazoa</taxon>
        <taxon>Placozoa</taxon>
        <taxon>Uniplacotomia</taxon>
        <taxon>Trichoplacea</taxon>
        <taxon>Trichoplacidae</taxon>
        <taxon>Trichoplax</taxon>
    </lineage>
</organism>
<dbReference type="PANTHER" id="PTHR46756:SF18">
    <property type="entry name" value="GAS2-LIKE PROTEIN PICKLED EGGS"/>
    <property type="match status" value="1"/>
</dbReference>
<dbReference type="GO" id="GO:0005856">
    <property type="term" value="C:cytoskeleton"/>
    <property type="evidence" value="ECO:0007669"/>
    <property type="project" value="UniProtKB-SubCell"/>
</dbReference>
<dbReference type="Pfam" id="PF00307">
    <property type="entry name" value="CH"/>
    <property type="match status" value="1"/>
</dbReference>
<proteinExistence type="inferred from homology"/>
<comment type="similarity">
    <text evidence="4">Belongs to the GAS2 family.</text>
</comment>
<evidence type="ECO:0000256" key="6">
    <source>
        <dbReference type="SAM" id="Phobius"/>
    </source>
</evidence>
<dbReference type="CDD" id="cd21204">
    <property type="entry name" value="CH_GAS2-like"/>
    <property type="match status" value="1"/>
</dbReference>
<keyword evidence="6" id="KW-1133">Transmembrane helix</keyword>
<evidence type="ECO:0000256" key="2">
    <source>
        <dbReference type="ARBA" id="ARBA00022490"/>
    </source>
</evidence>
<dbReference type="PROSITE" id="PS50021">
    <property type="entry name" value="CH"/>
    <property type="match status" value="1"/>
</dbReference>
<dbReference type="SUPFAM" id="SSF143575">
    <property type="entry name" value="GAS2 domain-like"/>
    <property type="match status" value="1"/>
</dbReference>
<feature type="domain" description="Calponin-homology (CH)" evidence="7">
    <location>
        <begin position="1"/>
        <end position="109"/>
    </location>
</feature>
<feature type="domain" description="GAR" evidence="8">
    <location>
        <begin position="157"/>
        <end position="229"/>
    </location>
</feature>
<evidence type="ECO:0000259" key="7">
    <source>
        <dbReference type="PROSITE" id="PS50021"/>
    </source>
</evidence>
<reference evidence="9 10" key="1">
    <citation type="journal article" date="2008" name="Nature">
        <title>The Trichoplax genome and the nature of placozoans.</title>
        <authorList>
            <person name="Srivastava M."/>
            <person name="Begovic E."/>
            <person name="Chapman J."/>
            <person name="Putnam N.H."/>
            <person name="Hellsten U."/>
            <person name="Kawashima T."/>
            <person name="Kuo A."/>
            <person name="Mitros T."/>
            <person name="Salamov A."/>
            <person name="Carpenter M.L."/>
            <person name="Signorovitch A.Y."/>
            <person name="Moreno M.A."/>
            <person name="Kamm K."/>
            <person name="Grimwood J."/>
            <person name="Schmutz J."/>
            <person name="Shapiro H."/>
            <person name="Grigoriev I.V."/>
            <person name="Buss L.W."/>
            <person name="Schierwater B."/>
            <person name="Dellaporta S.L."/>
            <person name="Rokhsar D.S."/>
        </authorList>
    </citation>
    <scope>NUCLEOTIDE SEQUENCE [LARGE SCALE GENOMIC DNA]</scope>
    <source>
        <strain evidence="9 10">Grell-BS-1999</strain>
    </source>
</reference>
<dbReference type="InterPro" id="IPR001715">
    <property type="entry name" value="CH_dom"/>
</dbReference>
<keyword evidence="6" id="KW-0472">Membrane</keyword>
<dbReference type="SMART" id="SM00033">
    <property type="entry name" value="CH"/>
    <property type="match status" value="1"/>
</dbReference>
<feature type="region of interest" description="Disordered" evidence="5">
    <location>
        <begin position="128"/>
        <end position="154"/>
    </location>
</feature>
<evidence type="ECO:0000256" key="1">
    <source>
        <dbReference type="ARBA" id="ARBA00004245"/>
    </source>
</evidence>
<dbReference type="CTD" id="6756242"/>
<gene>
    <name evidence="9" type="ORF">TRIADDRAFT_28523</name>
</gene>
<dbReference type="KEGG" id="tad:TRIADDRAFT_28523"/>
<evidence type="ECO:0008006" key="11">
    <source>
        <dbReference type="Google" id="ProtNLM"/>
    </source>
</evidence>
<dbReference type="Gene3D" id="1.10.418.10">
    <property type="entry name" value="Calponin-like domain"/>
    <property type="match status" value="1"/>
</dbReference>
<dbReference type="PhylomeDB" id="B3S4K6"/>
<evidence type="ECO:0000256" key="4">
    <source>
        <dbReference type="ARBA" id="ARBA00038441"/>
    </source>
</evidence>
<keyword evidence="2" id="KW-0963">Cytoplasm</keyword>
<evidence type="ECO:0000313" key="10">
    <source>
        <dbReference type="Proteomes" id="UP000009022"/>
    </source>
</evidence>
<dbReference type="AlphaFoldDB" id="B3S4K6"/>
<dbReference type="EMBL" id="DS985249">
    <property type="protein sequence ID" value="EDV22485.1"/>
    <property type="molecule type" value="Genomic_DNA"/>
</dbReference>
<dbReference type="Gene3D" id="3.30.920.20">
    <property type="entry name" value="Gas2-like domain"/>
    <property type="match status" value="1"/>
</dbReference>
<dbReference type="OrthoDB" id="206130at2759"/>
<keyword evidence="10" id="KW-1185">Reference proteome</keyword>
<dbReference type="InterPro" id="IPR036534">
    <property type="entry name" value="GAR_dom_sf"/>
</dbReference>
<dbReference type="GeneID" id="6756242"/>
<keyword evidence="3" id="KW-0206">Cytoskeleton</keyword>
<accession>B3S4K6</accession>
<dbReference type="SUPFAM" id="SSF47576">
    <property type="entry name" value="Calponin-homology domain, CH-domain"/>
    <property type="match status" value="1"/>
</dbReference>
<dbReference type="Proteomes" id="UP000009022">
    <property type="component" value="Unassembled WGS sequence"/>
</dbReference>
<dbReference type="eggNOG" id="KOG0516">
    <property type="taxonomic scope" value="Eukaryota"/>
</dbReference>
<protein>
    <recommendedName>
        <fullName evidence="11">GAR domain-containing protein</fullName>
    </recommendedName>
</protein>
<dbReference type="RefSeq" id="XP_002115029.1">
    <property type="nucleotide sequence ID" value="XM_002114993.1"/>
</dbReference>
<comment type="subcellular location">
    <subcellularLocation>
        <location evidence="1">Cytoplasm</location>
        <location evidence="1">Cytoskeleton</location>
    </subcellularLocation>
</comment>
<sequence length="289" mass="33091">MPDNLLTALEDGIVLNQLAQYVHQVGDSYFDSHTGLSRKVKKLPSKCPKYRQNASSNPFFARDNISNFITWCKQLGVPEVIMFETEDLVSQKNIKSVLLCLLEISRIAVKYGVAPTAIIALENEMDKDQGRSDCSDDSNSNSPSRGTKQKSMIPVKGIKKQNEDTIQNLLAKCTCKRKFMLRKLSEGKYRVGEDGPVIFIRVLRHHIMVRVGGGWDTLRNYVDKHDPCLYTGMLTITDDRRISFFLFMAFTFLLLQLLERTMIKKRKIKNHPVFYDNLVDMNIPYVKST</sequence>
<dbReference type="PROSITE" id="PS51460">
    <property type="entry name" value="GAR"/>
    <property type="match status" value="1"/>
</dbReference>
<keyword evidence="6" id="KW-0812">Transmembrane</keyword>
<dbReference type="PANTHER" id="PTHR46756">
    <property type="entry name" value="TRANSGELIN"/>
    <property type="match status" value="1"/>
</dbReference>
<dbReference type="Pfam" id="PF02187">
    <property type="entry name" value="GAS2"/>
    <property type="match status" value="1"/>
</dbReference>
<dbReference type="STRING" id="10228.B3S4K6"/>
<evidence type="ECO:0000259" key="8">
    <source>
        <dbReference type="PROSITE" id="PS51460"/>
    </source>
</evidence>
<dbReference type="InParanoid" id="B3S4K6"/>
<evidence type="ECO:0000256" key="3">
    <source>
        <dbReference type="ARBA" id="ARBA00023212"/>
    </source>
</evidence>
<dbReference type="InterPro" id="IPR036872">
    <property type="entry name" value="CH_dom_sf"/>
</dbReference>
<name>B3S4K6_TRIAD</name>
<dbReference type="HOGENOM" id="CLU_025484_0_0_1"/>
<dbReference type="FunCoup" id="B3S4K6">
    <property type="interactions" value="153"/>
</dbReference>